<dbReference type="Pfam" id="PF02518">
    <property type="entry name" value="HATPase_c"/>
    <property type="match status" value="1"/>
</dbReference>
<dbReference type="EMBL" id="RXHU01000104">
    <property type="protein sequence ID" value="RTE03094.1"/>
    <property type="molecule type" value="Genomic_DNA"/>
</dbReference>
<evidence type="ECO:0000259" key="15">
    <source>
        <dbReference type="PROSITE" id="PS50885"/>
    </source>
</evidence>
<evidence type="ECO:0000256" key="11">
    <source>
        <dbReference type="ARBA" id="ARBA00023136"/>
    </source>
</evidence>
<keyword evidence="12" id="KW-0175">Coiled coil</keyword>
<dbReference type="Gene3D" id="1.10.287.130">
    <property type="match status" value="1"/>
</dbReference>
<dbReference type="InterPro" id="IPR004358">
    <property type="entry name" value="Sig_transdc_His_kin-like_C"/>
</dbReference>
<keyword evidence="9" id="KW-0067">ATP-binding</keyword>
<dbReference type="InterPro" id="IPR036097">
    <property type="entry name" value="HisK_dim/P_sf"/>
</dbReference>
<dbReference type="CDD" id="cd00082">
    <property type="entry name" value="HisKA"/>
    <property type="match status" value="1"/>
</dbReference>
<keyword evidence="13" id="KW-0812">Transmembrane</keyword>
<evidence type="ECO:0000256" key="13">
    <source>
        <dbReference type="SAM" id="Phobius"/>
    </source>
</evidence>
<dbReference type="PRINTS" id="PR00344">
    <property type="entry name" value="BCTRLSENSOR"/>
</dbReference>
<dbReference type="PROSITE" id="PS50109">
    <property type="entry name" value="HIS_KIN"/>
    <property type="match status" value="1"/>
</dbReference>
<dbReference type="GO" id="GO:0005886">
    <property type="term" value="C:plasma membrane"/>
    <property type="evidence" value="ECO:0007669"/>
    <property type="project" value="UniProtKB-SubCell"/>
</dbReference>
<dbReference type="RefSeq" id="WP_126144557.1">
    <property type="nucleotide sequence ID" value="NZ_RXHU01000104.1"/>
</dbReference>
<dbReference type="SMART" id="SM00387">
    <property type="entry name" value="HATPase_c"/>
    <property type="match status" value="1"/>
</dbReference>
<evidence type="ECO:0000313" key="17">
    <source>
        <dbReference type="Proteomes" id="UP000276128"/>
    </source>
</evidence>
<dbReference type="InterPro" id="IPR003661">
    <property type="entry name" value="HisK_dim/P_dom"/>
</dbReference>
<reference evidence="16 17" key="1">
    <citation type="submission" date="2018-12" db="EMBL/GenBank/DDBJ databases">
        <title>Bacillus ochoae sp. nov., Paenibacillus whitsoniae sp. nov., Paenibacillus spiritus sp. nov. Isolated from the Mars Exploration Rover during spacecraft assembly.</title>
        <authorList>
            <person name="Seuylemezian A."/>
            <person name="Vaishampayan P."/>
        </authorList>
    </citation>
    <scope>NUCLEOTIDE SEQUENCE [LARGE SCALE GENOMIC DNA]</scope>
    <source>
        <strain evidence="16 17">MER 54</strain>
    </source>
</reference>
<dbReference type="PROSITE" id="PS50885">
    <property type="entry name" value="HAMP"/>
    <property type="match status" value="1"/>
</dbReference>
<evidence type="ECO:0000256" key="6">
    <source>
        <dbReference type="ARBA" id="ARBA00022679"/>
    </source>
</evidence>
<comment type="subcellular location">
    <subcellularLocation>
        <location evidence="2">Cell membrane</location>
        <topology evidence="2">Multi-pass membrane protein</topology>
    </subcellularLocation>
</comment>
<dbReference type="FunFam" id="3.30.565.10:FF:000006">
    <property type="entry name" value="Sensor histidine kinase WalK"/>
    <property type="match status" value="1"/>
</dbReference>
<evidence type="ECO:0000313" key="16">
    <source>
        <dbReference type="EMBL" id="RTE03094.1"/>
    </source>
</evidence>
<dbReference type="EC" id="2.7.13.3" evidence="3"/>
<dbReference type="InterPro" id="IPR003660">
    <property type="entry name" value="HAMP_dom"/>
</dbReference>
<dbReference type="SMART" id="SM00388">
    <property type="entry name" value="HisKA"/>
    <property type="match status" value="1"/>
</dbReference>
<dbReference type="Proteomes" id="UP000276128">
    <property type="component" value="Unassembled WGS sequence"/>
</dbReference>
<dbReference type="GO" id="GO:0004721">
    <property type="term" value="F:phosphoprotein phosphatase activity"/>
    <property type="evidence" value="ECO:0007669"/>
    <property type="project" value="TreeGrafter"/>
</dbReference>
<dbReference type="SUPFAM" id="SSF55874">
    <property type="entry name" value="ATPase domain of HSP90 chaperone/DNA topoisomerase II/histidine kinase"/>
    <property type="match status" value="1"/>
</dbReference>
<evidence type="ECO:0000256" key="1">
    <source>
        <dbReference type="ARBA" id="ARBA00000085"/>
    </source>
</evidence>
<evidence type="ECO:0000256" key="10">
    <source>
        <dbReference type="ARBA" id="ARBA00023012"/>
    </source>
</evidence>
<dbReference type="InterPro" id="IPR005467">
    <property type="entry name" value="His_kinase_dom"/>
</dbReference>
<feature type="domain" description="HAMP" evidence="15">
    <location>
        <begin position="162"/>
        <end position="214"/>
    </location>
</feature>
<keyword evidence="10" id="KW-0902">Two-component regulatory system</keyword>
<keyword evidence="7" id="KW-0547">Nucleotide-binding</keyword>
<sequence length="440" mass="49170">MNVRAKLFLVIALLVILVSAVYFGTTQGYLESRFSRYSAAEMADRFKAYYEAHSHSWEGVELTDFTGGRQLRKDAGLVLLSQEGHLIFVFGEENPDTVIRHGAEQAIIVNGTKVGTVYTFHFESNENAKLKAYILHTMAIEGIRVALFTAVIAFLLGFWMTWRLTQPLKRMIPFINNIASGVLRTHIPVTTQDEYGKVTEALNRMAQQLHRAEETRKQLTADVVHELRTPLAIIQSQLENIQNGGRQIYPEVLLPIQDEVIRLTRLIEDLHQLTLAESRTLPLARRPTDLVTLIDQMIDRLNPLAVEQQVALVRTTAQQTWTVNVDPHRMAQVFYNLLSNALRYTPSGGSITIGIAHGEQAQSDCAVVSIADTGMGIPPEKLPYVFDRFYRVEEARSRHNGGMGLGLAIAKEFVEANEGSISVQSTVGRGTTFNVSLPLT</sequence>
<evidence type="ECO:0000256" key="12">
    <source>
        <dbReference type="SAM" id="Coils"/>
    </source>
</evidence>
<dbReference type="SUPFAM" id="SSF47384">
    <property type="entry name" value="Homodimeric domain of signal transducing histidine kinase"/>
    <property type="match status" value="1"/>
</dbReference>
<dbReference type="GO" id="GO:0016036">
    <property type="term" value="P:cellular response to phosphate starvation"/>
    <property type="evidence" value="ECO:0007669"/>
    <property type="project" value="TreeGrafter"/>
</dbReference>
<comment type="caution">
    <text evidence="16">The sequence shown here is derived from an EMBL/GenBank/DDBJ whole genome shotgun (WGS) entry which is preliminary data.</text>
</comment>
<evidence type="ECO:0000256" key="5">
    <source>
        <dbReference type="ARBA" id="ARBA00022553"/>
    </source>
</evidence>
<dbReference type="Gene3D" id="3.30.565.10">
    <property type="entry name" value="Histidine kinase-like ATPase, C-terminal domain"/>
    <property type="match status" value="1"/>
</dbReference>
<dbReference type="OrthoDB" id="9813151at2"/>
<evidence type="ECO:0000256" key="8">
    <source>
        <dbReference type="ARBA" id="ARBA00022777"/>
    </source>
</evidence>
<accession>A0A3S0A019</accession>
<feature type="coiled-coil region" evidence="12">
    <location>
        <begin position="195"/>
        <end position="222"/>
    </location>
</feature>
<keyword evidence="11 13" id="KW-0472">Membrane</keyword>
<dbReference type="CDD" id="cd06225">
    <property type="entry name" value="HAMP"/>
    <property type="match status" value="1"/>
</dbReference>
<name>A0A3S0A019_9BACL</name>
<organism evidence="16 17">
    <name type="scientific">Paenibacillus whitsoniae</name>
    <dbReference type="NCBI Taxonomy" id="2496558"/>
    <lineage>
        <taxon>Bacteria</taxon>
        <taxon>Bacillati</taxon>
        <taxon>Bacillota</taxon>
        <taxon>Bacilli</taxon>
        <taxon>Bacillales</taxon>
        <taxon>Paenibacillaceae</taxon>
        <taxon>Paenibacillus</taxon>
    </lineage>
</organism>
<keyword evidence="17" id="KW-1185">Reference proteome</keyword>
<proteinExistence type="predicted"/>
<dbReference type="CDD" id="cd00075">
    <property type="entry name" value="HATPase"/>
    <property type="match status" value="1"/>
</dbReference>
<evidence type="ECO:0000256" key="4">
    <source>
        <dbReference type="ARBA" id="ARBA00022475"/>
    </source>
</evidence>
<dbReference type="PANTHER" id="PTHR45453:SF1">
    <property type="entry name" value="PHOSPHATE REGULON SENSOR PROTEIN PHOR"/>
    <property type="match status" value="1"/>
</dbReference>
<dbReference type="InterPro" id="IPR036890">
    <property type="entry name" value="HATPase_C_sf"/>
</dbReference>
<keyword evidence="6" id="KW-0808">Transferase</keyword>
<evidence type="ECO:0000256" key="7">
    <source>
        <dbReference type="ARBA" id="ARBA00022741"/>
    </source>
</evidence>
<dbReference type="Pfam" id="PF00672">
    <property type="entry name" value="HAMP"/>
    <property type="match status" value="1"/>
</dbReference>
<dbReference type="GO" id="GO:0005524">
    <property type="term" value="F:ATP binding"/>
    <property type="evidence" value="ECO:0007669"/>
    <property type="project" value="UniProtKB-KW"/>
</dbReference>
<keyword evidence="8" id="KW-0418">Kinase</keyword>
<comment type="catalytic activity">
    <reaction evidence="1">
        <text>ATP + protein L-histidine = ADP + protein N-phospho-L-histidine.</text>
        <dbReference type="EC" id="2.7.13.3"/>
    </reaction>
</comment>
<dbReference type="PANTHER" id="PTHR45453">
    <property type="entry name" value="PHOSPHATE REGULON SENSOR PROTEIN PHOR"/>
    <property type="match status" value="1"/>
</dbReference>
<evidence type="ECO:0000256" key="2">
    <source>
        <dbReference type="ARBA" id="ARBA00004651"/>
    </source>
</evidence>
<dbReference type="InterPro" id="IPR050351">
    <property type="entry name" value="BphY/WalK/GraS-like"/>
</dbReference>
<keyword evidence="4" id="KW-1003">Cell membrane</keyword>
<feature type="domain" description="Histidine kinase" evidence="14">
    <location>
        <begin position="222"/>
        <end position="440"/>
    </location>
</feature>
<dbReference type="InterPro" id="IPR003594">
    <property type="entry name" value="HATPase_dom"/>
</dbReference>
<keyword evidence="5" id="KW-0597">Phosphoprotein</keyword>
<evidence type="ECO:0000256" key="3">
    <source>
        <dbReference type="ARBA" id="ARBA00012438"/>
    </source>
</evidence>
<evidence type="ECO:0000256" key="9">
    <source>
        <dbReference type="ARBA" id="ARBA00022840"/>
    </source>
</evidence>
<dbReference type="AlphaFoldDB" id="A0A3S0A019"/>
<gene>
    <name evidence="16" type="ORF">EJQ19_28145</name>
</gene>
<protein>
    <recommendedName>
        <fullName evidence="3">histidine kinase</fullName>
        <ecNumber evidence="3">2.7.13.3</ecNumber>
    </recommendedName>
</protein>
<dbReference type="Pfam" id="PF00512">
    <property type="entry name" value="HisKA"/>
    <property type="match status" value="1"/>
</dbReference>
<keyword evidence="13" id="KW-1133">Transmembrane helix</keyword>
<dbReference type="SUPFAM" id="SSF158472">
    <property type="entry name" value="HAMP domain-like"/>
    <property type="match status" value="1"/>
</dbReference>
<feature type="transmembrane region" description="Helical" evidence="13">
    <location>
        <begin position="143"/>
        <end position="162"/>
    </location>
</feature>
<dbReference type="Gene3D" id="6.10.340.10">
    <property type="match status" value="1"/>
</dbReference>
<dbReference type="SMART" id="SM00304">
    <property type="entry name" value="HAMP"/>
    <property type="match status" value="1"/>
</dbReference>
<dbReference type="GO" id="GO:0000155">
    <property type="term" value="F:phosphorelay sensor kinase activity"/>
    <property type="evidence" value="ECO:0007669"/>
    <property type="project" value="InterPro"/>
</dbReference>
<evidence type="ECO:0000259" key="14">
    <source>
        <dbReference type="PROSITE" id="PS50109"/>
    </source>
</evidence>